<accession>A0A516V4X2</accession>
<proteinExistence type="predicted"/>
<keyword evidence="2" id="KW-1185">Reference proteome</keyword>
<organism evidence="1 2">
    <name type="scientific">Pseudoluteimonas lycopersici</name>
    <dbReference type="NCBI Taxonomy" id="1324796"/>
    <lineage>
        <taxon>Bacteria</taxon>
        <taxon>Pseudomonadati</taxon>
        <taxon>Pseudomonadota</taxon>
        <taxon>Gammaproteobacteria</taxon>
        <taxon>Lysobacterales</taxon>
        <taxon>Lysobacteraceae</taxon>
        <taxon>Pseudoluteimonas</taxon>
    </lineage>
</organism>
<evidence type="ECO:0000313" key="1">
    <source>
        <dbReference type="EMBL" id="QDQ73580.1"/>
    </source>
</evidence>
<dbReference type="RefSeq" id="WP_143879092.1">
    <property type="nucleotide sequence ID" value="NZ_BAABLZ010000001.1"/>
</dbReference>
<dbReference type="EMBL" id="CP041742">
    <property type="protein sequence ID" value="QDQ73580.1"/>
    <property type="molecule type" value="Genomic_DNA"/>
</dbReference>
<sequence length="137" mass="15272">MRVAIADATASASRADSFAKKTLKTAARFETYRRSRERGRRIDCGGATRRCGSEARLRTPKKVCAGRRISRRNTRFARNRAPRRPWSTKVAVRFRAPRDGVSNVGCRNETGRLRGRIGVLREATRGRQCSSSSSSSA</sequence>
<dbReference type="Proteomes" id="UP000315891">
    <property type="component" value="Chromosome"/>
</dbReference>
<evidence type="ECO:0000313" key="2">
    <source>
        <dbReference type="Proteomes" id="UP000315891"/>
    </source>
</evidence>
<protein>
    <submittedName>
        <fullName evidence="1">Uncharacterized protein</fullName>
    </submittedName>
</protein>
<name>A0A516V4X2_9GAMM</name>
<dbReference type="AlphaFoldDB" id="A0A516V4X2"/>
<reference evidence="1 2" key="1">
    <citation type="submission" date="2019-07" db="EMBL/GenBank/DDBJ databases">
        <title>Lysobacter weifangensis sp. nov., isolated from bensulfuron-methyl contaminated farmland soil.</title>
        <authorList>
            <person name="Zhao H."/>
        </authorList>
    </citation>
    <scope>NUCLEOTIDE SEQUENCE [LARGE SCALE GENOMIC DNA]</scope>
    <source>
        <strain evidence="1 2">CC-Bw-6</strain>
    </source>
</reference>
<gene>
    <name evidence="1" type="ORF">FNZ56_06695</name>
</gene>